<dbReference type="EMBL" id="JARJCM010000002">
    <property type="protein sequence ID" value="KAJ7047222.1"/>
    <property type="molecule type" value="Genomic_DNA"/>
</dbReference>
<keyword evidence="4" id="KW-1185">Reference proteome</keyword>
<feature type="region of interest" description="Disordered" evidence="1">
    <location>
        <begin position="387"/>
        <end position="479"/>
    </location>
</feature>
<accession>A0AAD6TKH1</accession>
<feature type="compositionally biased region" description="Gly residues" evidence="1">
    <location>
        <begin position="613"/>
        <end position="623"/>
    </location>
</feature>
<sequence length="663" mass="72400">MMDEDSDLTSLDELSQEESARPVKKKGKGKAKTKAGEYRLRHALKAPRATTYSTEALYKQIHNGDIDLEPEYQREVVWPESKQIGIIDSIYRNFYIPPVIFAVNVHDDGTEMRTCIDGKQRLTSIHRFVEGLIPHKDSHTGEKLWYRDNPDHRTRTPKKLLSQKYRNLFDGKAVVCVEYQDLEDADEREIFQRVQLGVALTPAEKLKVLATPRAQFVRTLQDDFLNNDASGLGGAALAWDRSRGSDFRCLAQTIQCIAMSPKTTSIQATEKWLADPTPMIPAFAASIENTYRVFETLVRDPRNSKAFAKIAPVEFIMVGMLVHRHKSRLTLEAMGKAVAAMRADVRAEHADIRNNGKVYKTMNAFIDGYKGPAVPRGEICASEAAGMDPARSVGASVSTVKAGQKRKARGAADEDEISDATDADDSDAEYAPAQRATPRKRAAVKKDKAPPAAVPPPTPPASASTGSTSAPPPGSPQEAQGIAVIRAAKERLAAQRAASGGVATQGPYATPTMPSPSLTPFTFNPEINNLAQQQSSFSQQMPSQNQQYGQQQQNAATGIAAALEANLMAAGGWGNGSTPNGPRVKTEPGTHGPQPFSAGSTGSGGYDRYSQGSGSGYGRGSGRGDYSDRERYRRDDDYEYDQRGDKRYNRDRDNSRGGGRRGW</sequence>
<dbReference type="AlphaFoldDB" id="A0AAD6TKH1"/>
<comment type="caution">
    <text evidence="3">The sequence shown here is derived from an EMBL/GenBank/DDBJ whole genome shotgun (WGS) entry which is preliminary data.</text>
</comment>
<dbReference type="Pfam" id="PF03235">
    <property type="entry name" value="GmrSD_N"/>
    <property type="match status" value="1"/>
</dbReference>
<organism evidence="3 4">
    <name type="scientific">Mycena alexandri</name>
    <dbReference type="NCBI Taxonomy" id="1745969"/>
    <lineage>
        <taxon>Eukaryota</taxon>
        <taxon>Fungi</taxon>
        <taxon>Dikarya</taxon>
        <taxon>Basidiomycota</taxon>
        <taxon>Agaricomycotina</taxon>
        <taxon>Agaricomycetes</taxon>
        <taxon>Agaricomycetidae</taxon>
        <taxon>Agaricales</taxon>
        <taxon>Marasmiineae</taxon>
        <taxon>Mycenaceae</taxon>
        <taxon>Mycena</taxon>
    </lineage>
</organism>
<feature type="compositionally biased region" description="Acidic residues" evidence="1">
    <location>
        <begin position="413"/>
        <end position="428"/>
    </location>
</feature>
<name>A0AAD6TKH1_9AGAR</name>
<proteinExistence type="predicted"/>
<dbReference type="PANTHER" id="PTHR39639:SF1">
    <property type="entry name" value="DUF262 DOMAIN-CONTAINING PROTEIN"/>
    <property type="match status" value="1"/>
</dbReference>
<evidence type="ECO:0000256" key="1">
    <source>
        <dbReference type="SAM" id="MobiDB-lite"/>
    </source>
</evidence>
<dbReference type="Proteomes" id="UP001218188">
    <property type="component" value="Unassembled WGS sequence"/>
</dbReference>
<feature type="region of interest" description="Disordered" evidence="1">
    <location>
        <begin position="534"/>
        <end position="553"/>
    </location>
</feature>
<gene>
    <name evidence="3" type="ORF">C8F04DRAFT_1063065</name>
</gene>
<feature type="region of interest" description="Disordered" evidence="1">
    <location>
        <begin position="570"/>
        <end position="663"/>
    </location>
</feature>
<feature type="region of interest" description="Disordered" evidence="1">
    <location>
        <begin position="1"/>
        <end position="34"/>
    </location>
</feature>
<dbReference type="InterPro" id="IPR004919">
    <property type="entry name" value="GmrSD_N"/>
</dbReference>
<evidence type="ECO:0000259" key="2">
    <source>
        <dbReference type="Pfam" id="PF03235"/>
    </source>
</evidence>
<evidence type="ECO:0000313" key="3">
    <source>
        <dbReference type="EMBL" id="KAJ7047222.1"/>
    </source>
</evidence>
<dbReference type="PANTHER" id="PTHR39639">
    <property type="entry name" value="CHROMOSOME 16, WHOLE GENOME SHOTGUN SEQUENCE"/>
    <property type="match status" value="1"/>
</dbReference>
<feature type="region of interest" description="Disordered" evidence="1">
    <location>
        <begin position="496"/>
        <end position="516"/>
    </location>
</feature>
<feature type="compositionally biased region" description="Basic residues" evidence="1">
    <location>
        <begin position="22"/>
        <end position="33"/>
    </location>
</feature>
<feature type="compositionally biased region" description="Basic and acidic residues" evidence="1">
    <location>
        <begin position="625"/>
        <end position="655"/>
    </location>
</feature>
<protein>
    <recommendedName>
        <fullName evidence="2">GmrSD restriction endonucleases N-terminal domain-containing protein</fullName>
    </recommendedName>
</protein>
<feature type="domain" description="GmrSD restriction endonucleases N-terminal" evidence="2">
    <location>
        <begin position="57"/>
        <end position="207"/>
    </location>
</feature>
<reference evidence="3" key="1">
    <citation type="submission" date="2023-03" db="EMBL/GenBank/DDBJ databases">
        <title>Massive genome expansion in bonnet fungi (Mycena s.s.) driven by repeated elements and novel gene families across ecological guilds.</title>
        <authorList>
            <consortium name="Lawrence Berkeley National Laboratory"/>
            <person name="Harder C.B."/>
            <person name="Miyauchi S."/>
            <person name="Viragh M."/>
            <person name="Kuo A."/>
            <person name="Thoen E."/>
            <person name="Andreopoulos B."/>
            <person name="Lu D."/>
            <person name="Skrede I."/>
            <person name="Drula E."/>
            <person name="Henrissat B."/>
            <person name="Morin E."/>
            <person name="Kohler A."/>
            <person name="Barry K."/>
            <person name="LaButti K."/>
            <person name="Morin E."/>
            <person name="Salamov A."/>
            <person name="Lipzen A."/>
            <person name="Mereny Z."/>
            <person name="Hegedus B."/>
            <person name="Baldrian P."/>
            <person name="Stursova M."/>
            <person name="Weitz H."/>
            <person name="Taylor A."/>
            <person name="Grigoriev I.V."/>
            <person name="Nagy L.G."/>
            <person name="Martin F."/>
            <person name="Kauserud H."/>
        </authorList>
    </citation>
    <scope>NUCLEOTIDE SEQUENCE</scope>
    <source>
        <strain evidence="3">CBHHK200</strain>
    </source>
</reference>
<evidence type="ECO:0000313" key="4">
    <source>
        <dbReference type="Proteomes" id="UP001218188"/>
    </source>
</evidence>